<dbReference type="GO" id="GO:0005506">
    <property type="term" value="F:iron ion binding"/>
    <property type="evidence" value="ECO:0007669"/>
    <property type="project" value="UniProtKB-UniRule"/>
</dbReference>
<comment type="catalytic activity">
    <reaction evidence="12 13">
        <text>(4R,5S)-dethiobiotin + (sulfur carrier)-SH + 2 reduced [2Fe-2S]-[ferredoxin] + 2 S-adenosyl-L-methionine = (sulfur carrier)-H + biotin + 2 5'-deoxyadenosine + 2 L-methionine + 2 oxidized [2Fe-2S]-[ferredoxin]</text>
        <dbReference type="Rhea" id="RHEA:22060"/>
        <dbReference type="Rhea" id="RHEA-COMP:10000"/>
        <dbReference type="Rhea" id="RHEA-COMP:10001"/>
        <dbReference type="Rhea" id="RHEA-COMP:14737"/>
        <dbReference type="Rhea" id="RHEA-COMP:14739"/>
        <dbReference type="ChEBI" id="CHEBI:17319"/>
        <dbReference type="ChEBI" id="CHEBI:29917"/>
        <dbReference type="ChEBI" id="CHEBI:33737"/>
        <dbReference type="ChEBI" id="CHEBI:33738"/>
        <dbReference type="ChEBI" id="CHEBI:57586"/>
        <dbReference type="ChEBI" id="CHEBI:57844"/>
        <dbReference type="ChEBI" id="CHEBI:59789"/>
        <dbReference type="ChEBI" id="CHEBI:64428"/>
        <dbReference type="ChEBI" id="CHEBI:149473"/>
        <dbReference type="EC" id="2.8.1.6"/>
    </reaction>
</comment>
<dbReference type="GO" id="GO:0009102">
    <property type="term" value="P:biotin biosynthetic process"/>
    <property type="evidence" value="ECO:0007669"/>
    <property type="project" value="UniProtKB-UniRule"/>
</dbReference>
<organism evidence="16 17">
    <name type="scientific">Candidatus Rickettsiella viridis</name>
    <dbReference type="NCBI Taxonomy" id="676208"/>
    <lineage>
        <taxon>Bacteria</taxon>
        <taxon>Pseudomonadati</taxon>
        <taxon>Pseudomonadota</taxon>
        <taxon>Gammaproteobacteria</taxon>
        <taxon>Legionellales</taxon>
        <taxon>Coxiellaceae</taxon>
        <taxon>Rickettsiella</taxon>
    </lineage>
</organism>
<feature type="binding site" evidence="13 14">
    <location>
        <position position="131"/>
    </location>
    <ligand>
        <name>[2Fe-2S] cluster</name>
        <dbReference type="ChEBI" id="CHEBI:190135"/>
    </ligand>
</feature>
<evidence type="ECO:0000256" key="9">
    <source>
        <dbReference type="ARBA" id="ARBA00022756"/>
    </source>
</evidence>
<feature type="binding site" evidence="13 14">
    <location>
        <position position="60"/>
    </location>
    <ligand>
        <name>[4Fe-4S] cluster</name>
        <dbReference type="ChEBI" id="CHEBI:49883"/>
        <note>4Fe-4S-S-AdoMet</note>
    </ligand>
</feature>
<dbReference type="SFLD" id="SFLDG01060">
    <property type="entry name" value="BATS_domain_containing"/>
    <property type="match status" value="1"/>
</dbReference>
<dbReference type="InterPro" id="IPR010722">
    <property type="entry name" value="BATS_dom"/>
</dbReference>
<comment type="cofactor">
    <cofactor evidence="13">
        <name>[2Fe-2S] cluster</name>
        <dbReference type="ChEBI" id="CHEBI:190135"/>
    </cofactor>
    <text evidence="13">Binds 1 [2Fe-2S] cluster. The cluster is coordinated with 3 cysteines and 1 arginine.</text>
</comment>
<keyword evidence="4 13" id="KW-0004">4Fe-4S</keyword>
<dbReference type="GO" id="GO:0051539">
    <property type="term" value="F:4 iron, 4 sulfur cluster binding"/>
    <property type="evidence" value="ECO:0007669"/>
    <property type="project" value="UniProtKB-KW"/>
</dbReference>
<dbReference type="HAMAP" id="MF_01694">
    <property type="entry name" value="BioB"/>
    <property type="match status" value="1"/>
</dbReference>
<evidence type="ECO:0000256" key="13">
    <source>
        <dbReference type="HAMAP-Rule" id="MF_01694"/>
    </source>
</evidence>
<comment type="function">
    <text evidence="13">Catalyzes the conversion of dethiobiotin (DTB) to biotin by the insertion of a sulfur atom into dethiobiotin via a radical-based mechanism.</text>
</comment>
<evidence type="ECO:0000256" key="2">
    <source>
        <dbReference type="ARBA" id="ARBA00010765"/>
    </source>
</evidence>
<reference evidence="16 17" key="1">
    <citation type="submission" date="2017-03" db="EMBL/GenBank/DDBJ databases">
        <title>The genome sequence of Candidatus Rickettsiella viridis.</title>
        <authorList>
            <person name="Nikoh N."/>
            <person name="Tsuchida T."/>
            <person name="Yamaguchi K."/>
            <person name="Maeda T."/>
            <person name="Shigenobu S."/>
            <person name="Fukatsu T."/>
        </authorList>
    </citation>
    <scope>NUCLEOTIDE SEQUENCE [LARGE SCALE GENOMIC DNA]</scope>
    <source>
        <strain evidence="16 17">Ap-RA04</strain>
    </source>
</reference>
<dbReference type="InterPro" id="IPR024177">
    <property type="entry name" value="Biotin_synthase"/>
</dbReference>
<dbReference type="PIRSF" id="PIRSF001619">
    <property type="entry name" value="Biotin_synth"/>
    <property type="match status" value="1"/>
</dbReference>
<dbReference type="EMBL" id="AP018005">
    <property type="protein sequence ID" value="BBB15899.1"/>
    <property type="molecule type" value="Genomic_DNA"/>
</dbReference>
<evidence type="ECO:0000256" key="1">
    <source>
        <dbReference type="ARBA" id="ARBA00004942"/>
    </source>
</evidence>
<feature type="binding site" evidence="13 14">
    <location>
        <position position="191"/>
    </location>
    <ligand>
        <name>[2Fe-2S] cluster</name>
        <dbReference type="ChEBI" id="CHEBI:190135"/>
    </ligand>
</feature>
<dbReference type="SUPFAM" id="SSF102114">
    <property type="entry name" value="Radical SAM enzymes"/>
    <property type="match status" value="1"/>
</dbReference>
<gene>
    <name evidence="13 16" type="primary">bioB</name>
    <name evidence="16" type="ORF">RVIR1_14600</name>
</gene>
<comment type="cofactor">
    <cofactor evidence="13 14">
        <name>[4Fe-4S] cluster</name>
        <dbReference type="ChEBI" id="CHEBI:49883"/>
    </cofactor>
    <text evidence="13 14">Binds 1 [4Fe-4S] cluster. The cluster is coordinated with 3 cysteines and an exchangeable S-adenosyl-L-methionine.</text>
</comment>
<dbReference type="SFLD" id="SFLDG01278">
    <property type="entry name" value="biotin_synthase_like"/>
    <property type="match status" value="1"/>
</dbReference>
<evidence type="ECO:0000256" key="7">
    <source>
        <dbReference type="ARBA" id="ARBA00022714"/>
    </source>
</evidence>
<dbReference type="SMART" id="SM00876">
    <property type="entry name" value="BATS"/>
    <property type="match status" value="1"/>
</dbReference>
<evidence type="ECO:0000256" key="14">
    <source>
        <dbReference type="PIRSR" id="PIRSR001619-1"/>
    </source>
</evidence>
<dbReference type="Pfam" id="PF04055">
    <property type="entry name" value="Radical_SAM"/>
    <property type="match status" value="1"/>
</dbReference>
<keyword evidence="11 13" id="KW-0411">Iron-sulfur</keyword>
<dbReference type="Proteomes" id="UP000282483">
    <property type="component" value="Chromosome"/>
</dbReference>
<feature type="binding site" evidence="13 14">
    <location>
        <position position="63"/>
    </location>
    <ligand>
        <name>[4Fe-4S] cluster</name>
        <dbReference type="ChEBI" id="CHEBI:49883"/>
        <note>4Fe-4S-S-AdoMet</note>
    </ligand>
</feature>
<dbReference type="GO" id="GO:0004076">
    <property type="term" value="F:biotin synthase activity"/>
    <property type="evidence" value="ECO:0007669"/>
    <property type="project" value="UniProtKB-UniRule"/>
</dbReference>
<comment type="pathway">
    <text evidence="1 13">Cofactor biosynthesis; biotin biosynthesis; biotin from 7,8-diaminononanoate: step 2/2.</text>
</comment>
<sequence>MLNVEVRHDWIRNEIQSLFEKPFNDLIFHAHATHRHSFRPNAVQISTLLNVKTGLCPEDCSYCPQSGHYNTGLKREPLMSLDQVKVAAKKAKEQGAGRFCIAAAWRSPPKKEFADVLAMVTAIKALDLEACATLGMLTEEQARQLAQAGLDYYNHNLDTSPEYYKTIISTRTYEERLQTLAQVRAAGINVCCGGIIGMGESREDRIGLLQQLANLPEHPKSVTLNKLIPIPGTPLADKVAVDSFEFIRMVAVARIILPFSMLRLSAGRDSLSEEAQALCFFAGANSIHYGEKLLTTANVAPDQDRALLEKLNLIPVLADTELNTCHSC</sequence>
<evidence type="ECO:0000256" key="11">
    <source>
        <dbReference type="ARBA" id="ARBA00023014"/>
    </source>
</evidence>
<feature type="binding site" evidence="13 14">
    <location>
        <position position="56"/>
    </location>
    <ligand>
        <name>[4Fe-4S] cluster</name>
        <dbReference type="ChEBI" id="CHEBI:49883"/>
        <note>4Fe-4S-S-AdoMet</note>
    </ligand>
</feature>
<dbReference type="UniPathway" id="UPA00078">
    <property type="reaction ID" value="UER00162"/>
</dbReference>
<keyword evidence="6 13" id="KW-0949">S-adenosyl-L-methionine</keyword>
<dbReference type="PROSITE" id="PS51918">
    <property type="entry name" value="RADICAL_SAM"/>
    <property type="match status" value="1"/>
</dbReference>
<evidence type="ECO:0000256" key="5">
    <source>
        <dbReference type="ARBA" id="ARBA00022679"/>
    </source>
</evidence>
<dbReference type="PANTHER" id="PTHR22976:SF2">
    <property type="entry name" value="BIOTIN SYNTHASE, MITOCHONDRIAL"/>
    <property type="match status" value="1"/>
</dbReference>
<evidence type="ECO:0000256" key="12">
    <source>
        <dbReference type="ARBA" id="ARBA00051157"/>
    </source>
</evidence>
<dbReference type="InterPro" id="IPR013785">
    <property type="entry name" value="Aldolase_TIM"/>
</dbReference>
<evidence type="ECO:0000313" key="16">
    <source>
        <dbReference type="EMBL" id="BBB15899.1"/>
    </source>
</evidence>
<dbReference type="CDD" id="cd01335">
    <property type="entry name" value="Radical_SAM"/>
    <property type="match status" value="1"/>
</dbReference>
<dbReference type="InterPro" id="IPR007197">
    <property type="entry name" value="rSAM"/>
</dbReference>
<feature type="binding site" evidence="13 14">
    <location>
        <position position="263"/>
    </location>
    <ligand>
        <name>[2Fe-2S] cluster</name>
        <dbReference type="ChEBI" id="CHEBI:190135"/>
    </ligand>
</feature>
<protein>
    <recommendedName>
        <fullName evidence="3 13">Biotin synthase</fullName>
        <ecNumber evidence="3 13">2.8.1.6</ecNumber>
    </recommendedName>
</protein>
<dbReference type="InterPro" id="IPR006638">
    <property type="entry name" value="Elp3/MiaA/NifB-like_rSAM"/>
</dbReference>
<evidence type="ECO:0000259" key="15">
    <source>
        <dbReference type="PROSITE" id="PS51918"/>
    </source>
</evidence>
<keyword evidence="7 13" id="KW-0001">2Fe-2S</keyword>
<comment type="similarity">
    <text evidence="2 13">Belongs to the radical SAM superfamily. Biotin synthase family.</text>
</comment>
<dbReference type="SFLD" id="SFLDF00272">
    <property type="entry name" value="biotin_synthase"/>
    <property type="match status" value="1"/>
</dbReference>
<comment type="cofactor">
    <cofactor evidence="14">
        <name>[2Fe-2S] cluster</name>
        <dbReference type="ChEBI" id="CHEBI:190135"/>
    </cofactor>
    <text evidence="14">Binds 1 [2Fe-2S] cluster. The cluster is coordinated with 3 cysteines and 1 arginine.</text>
</comment>
<dbReference type="EC" id="2.8.1.6" evidence="3 13"/>
<keyword evidence="10 13" id="KW-0408">Iron</keyword>
<feature type="domain" description="Radical SAM core" evidence="15">
    <location>
        <begin position="41"/>
        <end position="260"/>
    </location>
</feature>
<evidence type="ECO:0000256" key="10">
    <source>
        <dbReference type="ARBA" id="ARBA00023004"/>
    </source>
</evidence>
<dbReference type="GO" id="GO:0051537">
    <property type="term" value="F:2 iron, 2 sulfur cluster binding"/>
    <property type="evidence" value="ECO:0007669"/>
    <property type="project" value="UniProtKB-KW"/>
</dbReference>
<keyword evidence="9 13" id="KW-0093">Biotin biosynthesis</keyword>
<dbReference type="AlphaFoldDB" id="A0A2Z5UWF3"/>
<keyword evidence="17" id="KW-1185">Reference proteome</keyword>
<dbReference type="NCBIfam" id="TIGR00433">
    <property type="entry name" value="bioB"/>
    <property type="match status" value="1"/>
</dbReference>
<name>A0A2Z5UWF3_9COXI</name>
<dbReference type="SFLD" id="SFLDS00029">
    <property type="entry name" value="Radical_SAM"/>
    <property type="match status" value="1"/>
</dbReference>
<dbReference type="Gene3D" id="3.20.20.70">
    <property type="entry name" value="Aldolase class I"/>
    <property type="match status" value="1"/>
</dbReference>
<dbReference type="InterPro" id="IPR002684">
    <property type="entry name" value="Biotin_synth/BioAB"/>
</dbReference>
<dbReference type="RefSeq" id="WP_126323428.1">
    <property type="nucleotide sequence ID" value="NZ_AP018005.1"/>
</dbReference>
<evidence type="ECO:0000256" key="8">
    <source>
        <dbReference type="ARBA" id="ARBA00022723"/>
    </source>
</evidence>
<evidence type="ECO:0000256" key="4">
    <source>
        <dbReference type="ARBA" id="ARBA00022485"/>
    </source>
</evidence>
<keyword evidence="8 13" id="KW-0479">Metal-binding</keyword>
<dbReference type="KEGG" id="rvi:RVIR1_14600"/>
<evidence type="ECO:0000256" key="3">
    <source>
        <dbReference type="ARBA" id="ARBA00012236"/>
    </source>
</evidence>
<feature type="binding site" evidence="13 14">
    <location>
        <position position="100"/>
    </location>
    <ligand>
        <name>[2Fe-2S] cluster</name>
        <dbReference type="ChEBI" id="CHEBI:190135"/>
    </ligand>
</feature>
<dbReference type="Pfam" id="PF06968">
    <property type="entry name" value="BATS"/>
    <property type="match status" value="1"/>
</dbReference>
<keyword evidence="5 13" id="KW-0808">Transferase</keyword>
<evidence type="ECO:0000313" key="17">
    <source>
        <dbReference type="Proteomes" id="UP000282483"/>
    </source>
</evidence>
<dbReference type="PANTHER" id="PTHR22976">
    <property type="entry name" value="BIOTIN SYNTHASE"/>
    <property type="match status" value="1"/>
</dbReference>
<dbReference type="OrthoDB" id="9786826at2"/>
<comment type="subunit">
    <text evidence="13">Homodimer.</text>
</comment>
<evidence type="ECO:0000256" key="6">
    <source>
        <dbReference type="ARBA" id="ARBA00022691"/>
    </source>
</evidence>
<dbReference type="SMART" id="SM00729">
    <property type="entry name" value="Elp3"/>
    <property type="match status" value="1"/>
</dbReference>
<accession>A0A2Z5UWF3</accession>
<dbReference type="InterPro" id="IPR058240">
    <property type="entry name" value="rSAM_sf"/>
</dbReference>
<proteinExistence type="inferred from homology"/>